<name>R7QEZ6_CHOCR</name>
<dbReference type="PhylomeDB" id="R7QEZ6"/>
<dbReference type="Gene3D" id="3.40.50.12390">
    <property type="match status" value="2"/>
</dbReference>
<dbReference type="GO" id="GO:0000956">
    <property type="term" value="P:nuclear-transcribed mRNA catabolic process"/>
    <property type="evidence" value="ECO:0007669"/>
    <property type="project" value="TreeGrafter"/>
</dbReference>
<dbReference type="CDD" id="cd18673">
    <property type="entry name" value="PIN_XRN1-2-like"/>
    <property type="match status" value="1"/>
</dbReference>
<dbReference type="GO" id="GO:0004534">
    <property type="term" value="F:5'-3' RNA exonuclease activity"/>
    <property type="evidence" value="ECO:0007669"/>
    <property type="project" value="TreeGrafter"/>
</dbReference>
<dbReference type="RefSeq" id="XP_005716906.1">
    <property type="nucleotide sequence ID" value="XM_005716849.1"/>
</dbReference>
<dbReference type="PANTHER" id="PTHR12341">
    <property type="entry name" value="5'-&gt;3' EXORIBONUCLEASE"/>
    <property type="match status" value="1"/>
</dbReference>
<feature type="region of interest" description="Disordered" evidence="1">
    <location>
        <begin position="90"/>
        <end position="120"/>
    </location>
</feature>
<feature type="domain" description="Xrn1 N-terminal" evidence="2">
    <location>
        <begin position="1"/>
        <end position="219"/>
    </location>
</feature>
<feature type="compositionally biased region" description="Basic and acidic residues" evidence="1">
    <location>
        <begin position="98"/>
        <end position="109"/>
    </location>
</feature>
<accession>R7QEZ6</accession>
<evidence type="ECO:0000313" key="3">
    <source>
        <dbReference type="EMBL" id="CDF37087.1"/>
    </source>
</evidence>
<dbReference type="Pfam" id="PF03159">
    <property type="entry name" value="XRN_N"/>
    <property type="match status" value="1"/>
</dbReference>
<protein>
    <submittedName>
        <fullName evidence="3">5'-3' exoribonuclease</fullName>
    </submittedName>
</protein>
<dbReference type="KEGG" id="ccp:CHC_T00010284001"/>
<dbReference type="InterPro" id="IPR004859">
    <property type="entry name" value="Xrn1_N"/>
</dbReference>
<dbReference type="InterPro" id="IPR027073">
    <property type="entry name" value="5_3_exoribonuclease"/>
</dbReference>
<evidence type="ECO:0000313" key="4">
    <source>
        <dbReference type="Proteomes" id="UP000012073"/>
    </source>
</evidence>
<evidence type="ECO:0000256" key="1">
    <source>
        <dbReference type="SAM" id="MobiDB-lite"/>
    </source>
</evidence>
<evidence type="ECO:0000259" key="2">
    <source>
        <dbReference type="Pfam" id="PF03159"/>
    </source>
</evidence>
<dbReference type="Proteomes" id="UP000012073">
    <property type="component" value="Unassembled WGS sequence"/>
</dbReference>
<sequence>MGIPAYFRWISLKFPEIMNPNGIEFDNLYLDMNGIIHPCTHPEDRPAPTTEEEMFDAVCDYIDRIFSIVRPRKLLYMAIDGVAPRAKINQQRSRRFRSAKEAEEKIREEDGQDDDSNLPFDSNVITPGTPFMSRLAVALRVYVADRIRNNPAWRDLVVVFSDASVPGEGEHKIAEYIRRERTQPDYNPNLRHVMYGLDADLIMLALATHEVYFTILREEVFAKRETLPFSSRQHSTRISRLRIQIGYRKGAGSRPARYRYCIRPGASSG</sequence>
<dbReference type="PANTHER" id="PTHR12341:SF41">
    <property type="entry name" value="5'-3' EXORIBONUCLEASE 2"/>
    <property type="match status" value="1"/>
</dbReference>
<keyword evidence="4" id="KW-1185">Reference proteome</keyword>
<gene>
    <name evidence="3" type="ORF">CHC_T00010284001</name>
</gene>
<dbReference type="GeneID" id="17324623"/>
<dbReference type="GO" id="GO:0003723">
    <property type="term" value="F:RNA binding"/>
    <property type="evidence" value="ECO:0007669"/>
    <property type="project" value="TreeGrafter"/>
</dbReference>
<dbReference type="GO" id="GO:0005634">
    <property type="term" value="C:nucleus"/>
    <property type="evidence" value="ECO:0007669"/>
    <property type="project" value="TreeGrafter"/>
</dbReference>
<reference evidence="4" key="1">
    <citation type="journal article" date="2013" name="Proc. Natl. Acad. Sci. U.S.A.">
        <title>Genome structure and metabolic features in the red seaweed Chondrus crispus shed light on evolution of the Archaeplastida.</title>
        <authorList>
            <person name="Collen J."/>
            <person name="Porcel B."/>
            <person name="Carre W."/>
            <person name="Ball S.G."/>
            <person name="Chaparro C."/>
            <person name="Tonon T."/>
            <person name="Barbeyron T."/>
            <person name="Michel G."/>
            <person name="Noel B."/>
            <person name="Valentin K."/>
            <person name="Elias M."/>
            <person name="Artiguenave F."/>
            <person name="Arun A."/>
            <person name="Aury J.M."/>
            <person name="Barbosa-Neto J.F."/>
            <person name="Bothwell J.H."/>
            <person name="Bouget F.Y."/>
            <person name="Brillet L."/>
            <person name="Cabello-Hurtado F."/>
            <person name="Capella-Gutierrez S."/>
            <person name="Charrier B."/>
            <person name="Cladiere L."/>
            <person name="Cock J.M."/>
            <person name="Coelho S.M."/>
            <person name="Colleoni C."/>
            <person name="Czjzek M."/>
            <person name="Da Silva C."/>
            <person name="Delage L."/>
            <person name="Denoeud F."/>
            <person name="Deschamps P."/>
            <person name="Dittami S.M."/>
            <person name="Gabaldon T."/>
            <person name="Gachon C.M."/>
            <person name="Groisillier A."/>
            <person name="Herve C."/>
            <person name="Jabbari K."/>
            <person name="Katinka M."/>
            <person name="Kloareg B."/>
            <person name="Kowalczyk N."/>
            <person name="Labadie K."/>
            <person name="Leblanc C."/>
            <person name="Lopez P.J."/>
            <person name="McLachlan D.H."/>
            <person name="Meslet-Cladiere L."/>
            <person name="Moustafa A."/>
            <person name="Nehr Z."/>
            <person name="Nyvall Collen P."/>
            <person name="Panaud O."/>
            <person name="Partensky F."/>
            <person name="Poulain J."/>
            <person name="Rensing S.A."/>
            <person name="Rousvoal S."/>
            <person name="Samson G."/>
            <person name="Symeonidi A."/>
            <person name="Weissenbach J."/>
            <person name="Zambounis A."/>
            <person name="Wincker P."/>
            <person name="Boyen C."/>
        </authorList>
    </citation>
    <scope>NUCLEOTIDE SEQUENCE [LARGE SCALE GENOMIC DNA]</scope>
    <source>
        <strain evidence="4">cv. Stackhouse</strain>
    </source>
</reference>
<dbReference type="STRING" id="2769.R7QEZ6"/>
<dbReference type="Gramene" id="CDF37087">
    <property type="protein sequence ID" value="CDF37087"/>
    <property type="gene ID" value="CHC_T00010284001"/>
</dbReference>
<dbReference type="OMA" id="EAWDSNA"/>
<dbReference type="OrthoDB" id="372487at2759"/>
<proteinExistence type="predicted"/>
<dbReference type="EMBL" id="HG001814">
    <property type="protein sequence ID" value="CDF37087.1"/>
    <property type="molecule type" value="Genomic_DNA"/>
</dbReference>
<dbReference type="AlphaFoldDB" id="R7QEZ6"/>
<organism evidence="3 4">
    <name type="scientific">Chondrus crispus</name>
    <name type="common">Carrageen Irish moss</name>
    <name type="synonym">Polymorpha crispa</name>
    <dbReference type="NCBI Taxonomy" id="2769"/>
    <lineage>
        <taxon>Eukaryota</taxon>
        <taxon>Rhodophyta</taxon>
        <taxon>Florideophyceae</taxon>
        <taxon>Rhodymeniophycidae</taxon>
        <taxon>Gigartinales</taxon>
        <taxon>Gigartinaceae</taxon>
        <taxon>Chondrus</taxon>
    </lineage>
</organism>